<accession>A0A8X6Q9Z3</accession>
<evidence type="ECO:0000313" key="2">
    <source>
        <dbReference type="Proteomes" id="UP000887013"/>
    </source>
</evidence>
<comment type="caution">
    <text evidence="1">The sequence shown here is derived from an EMBL/GenBank/DDBJ whole genome shotgun (WGS) entry which is preliminary data.</text>
</comment>
<gene>
    <name evidence="1" type="ORF">NPIL_582011</name>
</gene>
<keyword evidence="2" id="KW-1185">Reference proteome</keyword>
<name>A0A8X6Q9Z3_NEPPI</name>
<protein>
    <submittedName>
        <fullName evidence="1">Uncharacterized protein</fullName>
    </submittedName>
</protein>
<dbReference type="AlphaFoldDB" id="A0A8X6Q9Z3"/>
<sequence>MPDKRIFEKKRKEKKPRPRLLSPLTRVPMNFFNLNIQRTGPKPYVPARTMQVHRLAESRHAASSREKITPTPKERNAVISLAVGPAGTSDLNLIQKLRIQLANFSYLHCSND</sequence>
<dbReference type="EMBL" id="BMAW01028369">
    <property type="protein sequence ID" value="GFU07113.1"/>
    <property type="molecule type" value="Genomic_DNA"/>
</dbReference>
<evidence type="ECO:0000313" key="1">
    <source>
        <dbReference type="EMBL" id="GFU07113.1"/>
    </source>
</evidence>
<organism evidence="1 2">
    <name type="scientific">Nephila pilipes</name>
    <name type="common">Giant wood spider</name>
    <name type="synonym">Nephila maculata</name>
    <dbReference type="NCBI Taxonomy" id="299642"/>
    <lineage>
        <taxon>Eukaryota</taxon>
        <taxon>Metazoa</taxon>
        <taxon>Ecdysozoa</taxon>
        <taxon>Arthropoda</taxon>
        <taxon>Chelicerata</taxon>
        <taxon>Arachnida</taxon>
        <taxon>Araneae</taxon>
        <taxon>Araneomorphae</taxon>
        <taxon>Entelegynae</taxon>
        <taxon>Araneoidea</taxon>
        <taxon>Nephilidae</taxon>
        <taxon>Nephila</taxon>
    </lineage>
</organism>
<dbReference type="Proteomes" id="UP000887013">
    <property type="component" value="Unassembled WGS sequence"/>
</dbReference>
<proteinExistence type="predicted"/>
<reference evidence="1" key="1">
    <citation type="submission" date="2020-08" db="EMBL/GenBank/DDBJ databases">
        <title>Multicomponent nature underlies the extraordinary mechanical properties of spider dragline silk.</title>
        <authorList>
            <person name="Kono N."/>
            <person name="Nakamura H."/>
            <person name="Mori M."/>
            <person name="Yoshida Y."/>
            <person name="Ohtoshi R."/>
            <person name="Malay A.D."/>
            <person name="Moran D.A.P."/>
            <person name="Tomita M."/>
            <person name="Numata K."/>
            <person name="Arakawa K."/>
        </authorList>
    </citation>
    <scope>NUCLEOTIDE SEQUENCE</scope>
</reference>